<dbReference type="InterPro" id="IPR002034">
    <property type="entry name" value="AIPM/Hcit_synth_CS"/>
</dbReference>
<dbReference type="InterPro" id="IPR013785">
    <property type="entry name" value="Aldolase_TIM"/>
</dbReference>
<name>A0ABP8JTN4_9ACTN</name>
<evidence type="ECO:0000256" key="5">
    <source>
        <dbReference type="RuleBase" id="RU003523"/>
    </source>
</evidence>
<dbReference type="InterPro" id="IPR043594">
    <property type="entry name" value="HMGL"/>
</dbReference>
<sequence length="297" mass="30995">MNPIIITDVVLRDGLQDEQVIVPTTRKVTIARALVDAGVTQIEAGSFVSPSRVPQMADAEDLFGALPRVSRVEYSGLALNSRGVERAVRCDVDVIEVAVSASSAHSAANAGKSTEEALSDISQTVARYPDQRFIAAVSTAFVCPFAGVITATEVLQLCEKLHSAGFDHIALADTLGTAPTAHVLDTVELVQRELPDVVLGLHLHNAGGQAFDTVLSAATELGIVHFDAALGGYGGCPFAPGAHGNIATEDLVDRLHRHGMDTGIDPDRLATAVVELRSALADAPPLVATTEANGRPG</sequence>
<dbReference type="PANTHER" id="PTHR42738">
    <property type="entry name" value="HYDROXYMETHYLGLUTARYL-COA LYASE"/>
    <property type="match status" value="1"/>
</dbReference>
<comment type="similarity">
    <text evidence="5">Belongs to the alpha-IPM synthase/homocitrate synthase family.</text>
</comment>
<dbReference type="PROSITE" id="PS00815">
    <property type="entry name" value="AIPM_HOMOCIT_SYNTH_1"/>
    <property type="match status" value="1"/>
</dbReference>
<dbReference type="InterPro" id="IPR000891">
    <property type="entry name" value="PYR_CT"/>
</dbReference>
<keyword evidence="8" id="KW-1185">Reference proteome</keyword>
<keyword evidence="2 5" id="KW-0808">Transferase</keyword>
<dbReference type="Proteomes" id="UP001500635">
    <property type="component" value="Unassembled WGS sequence"/>
</dbReference>
<evidence type="ECO:0000256" key="4">
    <source>
        <dbReference type="ARBA" id="ARBA00023239"/>
    </source>
</evidence>
<evidence type="ECO:0000259" key="6">
    <source>
        <dbReference type="PROSITE" id="PS50991"/>
    </source>
</evidence>
<evidence type="ECO:0000313" key="8">
    <source>
        <dbReference type="Proteomes" id="UP001500635"/>
    </source>
</evidence>
<protein>
    <submittedName>
        <fullName evidence="7">Hydroxymethylglutaryl-CoA lyase</fullName>
    </submittedName>
</protein>
<proteinExistence type="inferred from homology"/>
<keyword evidence="3" id="KW-0479">Metal-binding</keyword>
<comment type="similarity">
    <text evidence="1">Belongs to the HMG-CoA lyase family.</text>
</comment>
<gene>
    <name evidence="7" type="ORF">GCM10023147_29790</name>
</gene>
<evidence type="ECO:0000256" key="2">
    <source>
        <dbReference type="ARBA" id="ARBA00022679"/>
    </source>
</evidence>
<evidence type="ECO:0000256" key="3">
    <source>
        <dbReference type="ARBA" id="ARBA00022723"/>
    </source>
</evidence>
<reference evidence="8" key="1">
    <citation type="journal article" date="2019" name="Int. J. Syst. Evol. Microbiol.">
        <title>The Global Catalogue of Microorganisms (GCM) 10K type strain sequencing project: providing services to taxonomists for standard genome sequencing and annotation.</title>
        <authorList>
            <consortium name="The Broad Institute Genomics Platform"/>
            <consortium name="The Broad Institute Genome Sequencing Center for Infectious Disease"/>
            <person name="Wu L."/>
            <person name="Ma J."/>
        </authorList>
    </citation>
    <scope>NUCLEOTIDE SEQUENCE [LARGE SCALE GENOMIC DNA]</scope>
    <source>
        <strain evidence="8">JCM 17688</strain>
    </source>
</reference>
<dbReference type="SUPFAM" id="SSF51569">
    <property type="entry name" value="Aldolase"/>
    <property type="match status" value="1"/>
</dbReference>
<feature type="domain" description="Pyruvate carboxyltransferase" evidence="6">
    <location>
        <begin position="4"/>
        <end position="270"/>
    </location>
</feature>
<dbReference type="Pfam" id="PF00682">
    <property type="entry name" value="HMGL-like"/>
    <property type="match status" value="1"/>
</dbReference>
<dbReference type="GO" id="GO:0016829">
    <property type="term" value="F:lyase activity"/>
    <property type="evidence" value="ECO:0007669"/>
    <property type="project" value="UniProtKB-KW"/>
</dbReference>
<evidence type="ECO:0000313" key="7">
    <source>
        <dbReference type="EMBL" id="GAA4395989.1"/>
    </source>
</evidence>
<dbReference type="EMBL" id="BAABFR010000046">
    <property type="protein sequence ID" value="GAA4395989.1"/>
    <property type="molecule type" value="Genomic_DNA"/>
</dbReference>
<organism evidence="7 8">
    <name type="scientific">Tsukamurella soli</name>
    <dbReference type="NCBI Taxonomy" id="644556"/>
    <lineage>
        <taxon>Bacteria</taxon>
        <taxon>Bacillati</taxon>
        <taxon>Actinomycetota</taxon>
        <taxon>Actinomycetes</taxon>
        <taxon>Mycobacteriales</taxon>
        <taxon>Tsukamurellaceae</taxon>
        <taxon>Tsukamurella</taxon>
    </lineage>
</organism>
<dbReference type="RefSeq" id="WP_344997314.1">
    <property type="nucleotide sequence ID" value="NZ_BAABFR010000046.1"/>
</dbReference>
<comment type="caution">
    <text evidence="7">The sequence shown here is derived from an EMBL/GenBank/DDBJ whole genome shotgun (WGS) entry which is preliminary data.</text>
</comment>
<dbReference type="PROSITE" id="PS50991">
    <property type="entry name" value="PYR_CT"/>
    <property type="match status" value="1"/>
</dbReference>
<evidence type="ECO:0000256" key="1">
    <source>
        <dbReference type="ARBA" id="ARBA00009405"/>
    </source>
</evidence>
<keyword evidence="4 7" id="KW-0456">Lyase</keyword>
<dbReference type="NCBIfam" id="NF004283">
    <property type="entry name" value="PRK05692.1"/>
    <property type="match status" value="1"/>
</dbReference>
<accession>A0ABP8JTN4</accession>
<dbReference type="PANTHER" id="PTHR42738:SF7">
    <property type="entry name" value="HYDROXYMETHYLGLUTARYL-COA LYASE"/>
    <property type="match status" value="1"/>
</dbReference>
<dbReference type="Gene3D" id="3.20.20.70">
    <property type="entry name" value="Aldolase class I"/>
    <property type="match status" value="1"/>
</dbReference>